<dbReference type="EC" id="2.7.7.60" evidence="7"/>
<dbReference type="Gene3D" id="3.90.550.10">
    <property type="entry name" value="Spore Coat Polysaccharide Biosynthesis Protein SpsA, Chain A"/>
    <property type="match status" value="1"/>
</dbReference>
<dbReference type="Proteomes" id="UP000196475">
    <property type="component" value="Unassembled WGS sequence"/>
</dbReference>
<dbReference type="FunFam" id="3.90.550.10:FF:000003">
    <property type="entry name" value="2-C-methyl-D-erythritol 4-phosphate cytidylyltransferase"/>
    <property type="match status" value="1"/>
</dbReference>
<comment type="caution">
    <text evidence="8">The sequence shown here is derived from an EMBL/GenBank/DDBJ whole genome shotgun (WGS) entry which is preliminary data.</text>
</comment>
<dbReference type="Pfam" id="PF01128">
    <property type="entry name" value="IspD"/>
    <property type="match status" value="1"/>
</dbReference>
<keyword evidence="5 7" id="KW-0548">Nucleotidyltransferase</keyword>
<dbReference type="NCBIfam" id="TIGR00453">
    <property type="entry name" value="ispD"/>
    <property type="match status" value="1"/>
</dbReference>
<dbReference type="GO" id="GO:0019288">
    <property type="term" value="P:isopentenyl diphosphate biosynthetic process, methylerythritol 4-phosphate pathway"/>
    <property type="evidence" value="ECO:0007669"/>
    <property type="project" value="UniProtKB-UniRule"/>
</dbReference>
<dbReference type="InterPro" id="IPR034683">
    <property type="entry name" value="IspD/TarI"/>
</dbReference>
<dbReference type="InterPro" id="IPR018294">
    <property type="entry name" value="ISPD_synthase_CS"/>
</dbReference>
<feature type="site" description="Positions MEP for the nucleophilic attack" evidence="7">
    <location>
        <position position="209"/>
    </location>
</feature>
<evidence type="ECO:0000313" key="9">
    <source>
        <dbReference type="Proteomes" id="UP000196475"/>
    </source>
</evidence>
<evidence type="ECO:0000256" key="4">
    <source>
        <dbReference type="ARBA" id="ARBA00022679"/>
    </source>
</evidence>
<evidence type="ECO:0000256" key="3">
    <source>
        <dbReference type="ARBA" id="ARBA00009789"/>
    </source>
</evidence>
<sequence length="237" mass="26176">MEASALIVAAGQGRRMGAGRNKLLLPLAGEPVLSHTLRLFEGIPGVGEVVLVIAEQDEPALEPILRQRGMKIPLRLVYGGSERMESVWRGLQAVACPYVLVHDGARPLTPRWLILDVLAKAVETEAAIPAIPVKETIKQVNDRGVIVHTPDRGQLWVAQTPQGFRTERLVQAYAQALRRRSCLYTDDASVVEQTGYPVAVIRGDEANIKLTVPQDMQLAEWILEQRRGAADEDRNRL</sequence>
<comment type="pathway">
    <text evidence="2 7">Isoprenoid biosynthesis; isopentenyl diphosphate biosynthesis via DXP pathway; isopentenyl diphosphate from 1-deoxy-D-xylulose 5-phosphate: step 2/6.</text>
</comment>
<feature type="site" description="Transition state stabilizer" evidence="7">
    <location>
        <position position="15"/>
    </location>
</feature>
<dbReference type="InterPro" id="IPR029044">
    <property type="entry name" value="Nucleotide-diphossugar_trans"/>
</dbReference>
<organism evidence="8 9">
    <name type="scientific">Bacillus thermozeamaize</name>
    <dbReference type="NCBI Taxonomy" id="230954"/>
    <lineage>
        <taxon>Bacteria</taxon>
        <taxon>Bacillati</taxon>
        <taxon>Bacillota</taxon>
        <taxon>Bacilli</taxon>
        <taxon>Bacillales</taxon>
        <taxon>Bacillaceae</taxon>
        <taxon>Bacillus</taxon>
    </lineage>
</organism>
<dbReference type="PANTHER" id="PTHR32125">
    <property type="entry name" value="2-C-METHYL-D-ERYTHRITOL 4-PHOSPHATE CYTIDYLYLTRANSFERASE, CHLOROPLASTIC"/>
    <property type="match status" value="1"/>
</dbReference>
<proteinExistence type="inferred from homology"/>
<evidence type="ECO:0000256" key="7">
    <source>
        <dbReference type="HAMAP-Rule" id="MF_00108"/>
    </source>
</evidence>
<comment type="similarity">
    <text evidence="3 7">Belongs to the IspD/TarI cytidylyltransferase family. IspD subfamily.</text>
</comment>
<evidence type="ECO:0000256" key="1">
    <source>
        <dbReference type="ARBA" id="ARBA00001282"/>
    </source>
</evidence>
<dbReference type="GO" id="GO:0050518">
    <property type="term" value="F:2-C-methyl-D-erythritol 4-phosphate cytidylyltransferase activity"/>
    <property type="evidence" value="ECO:0007669"/>
    <property type="project" value="UniProtKB-UniRule"/>
</dbReference>
<comment type="catalytic activity">
    <reaction evidence="1 7">
        <text>2-C-methyl-D-erythritol 4-phosphate + CTP + H(+) = 4-CDP-2-C-methyl-D-erythritol + diphosphate</text>
        <dbReference type="Rhea" id="RHEA:13429"/>
        <dbReference type="ChEBI" id="CHEBI:15378"/>
        <dbReference type="ChEBI" id="CHEBI:33019"/>
        <dbReference type="ChEBI" id="CHEBI:37563"/>
        <dbReference type="ChEBI" id="CHEBI:57823"/>
        <dbReference type="ChEBI" id="CHEBI:58262"/>
        <dbReference type="EC" id="2.7.7.60"/>
    </reaction>
</comment>
<name>A0A1Y3PP03_9BACI</name>
<comment type="function">
    <text evidence="7">Catalyzes the formation of 4-diphosphocytidyl-2-C-methyl-D-erythritol from CTP and 2-C-methyl-D-erythritol 4-phosphate (MEP).</text>
</comment>
<dbReference type="HAMAP" id="MF_00108">
    <property type="entry name" value="IspD"/>
    <property type="match status" value="1"/>
</dbReference>
<evidence type="ECO:0000256" key="2">
    <source>
        <dbReference type="ARBA" id="ARBA00004787"/>
    </source>
</evidence>
<keyword evidence="4 7" id="KW-0808">Transferase</keyword>
<keyword evidence="6 7" id="KW-0414">Isoprene biosynthesis</keyword>
<evidence type="ECO:0000256" key="6">
    <source>
        <dbReference type="ARBA" id="ARBA00023229"/>
    </source>
</evidence>
<protein>
    <recommendedName>
        <fullName evidence="7">2-C-methyl-D-erythritol 4-phosphate cytidylyltransferase</fullName>
        <ecNumber evidence="7">2.7.7.60</ecNumber>
    </recommendedName>
    <alternativeName>
        <fullName evidence="7">4-diphosphocytidyl-2C-methyl-D-erythritol synthase</fullName>
    </alternativeName>
    <alternativeName>
        <fullName evidence="7">MEP cytidylyltransferase</fullName>
        <shortName evidence="7">MCT</shortName>
    </alternativeName>
</protein>
<accession>A0A1Y3PP03</accession>
<feature type="site" description="Positions MEP for the nucleophilic attack" evidence="7">
    <location>
        <position position="152"/>
    </location>
</feature>
<evidence type="ECO:0000256" key="5">
    <source>
        <dbReference type="ARBA" id="ARBA00022695"/>
    </source>
</evidence>
<feature type="site" description="Transition state stabilizer" evidence="7">
    <location>
        <position position="22"/>
    </location>
</feature>
<reference evidence="9" key="1">
    <citation type="submission" date="2016-06" db="EMBL/GenBank/DDBJ databases">
        <authorList>
            <person name="Nascimento L."/>
            <person name="Pereira R.V."/>
            <person name="Martins L.F."/>
            <person name="Quaggio R.B."/>
            <person name="Silva A.M."/>
            <person name="Setubal J.C."/>
        </authorList>
    </citation>
    <scope>NUCLEOTIDE SEQUENCE [LARGE SCALE GENOMIC DNA]</scope>
</reference>
<gene>
    <name evidence="7" type="primary">ispD</name>
    <name evidence="8" type="ORF">BAA01_03375</name>
</gene>
<dbReference type="CDD" id="cd02516">
    <property type="entry name" value="CDP-ME_synthetase"/>
    <property type="match status" value="1"/>
</dbReference>
<dbReference type="InterPro" id="IPR001228">
    <property type="entry name" value="IspD"/>
</dbReference>
<evidence type="ECO:0000313" key="8">
    <source>
        <dbReference type="EMBL" id="OUM89102.1"/>
    </source>
</evidence>
<dbReference type="PROSITE" id="PS01295">
    <property type="entry name" value="ISPD"/>
    <property type="match status" value="1"/>
</dbReference>
<dbReference type="PANTHER" id="PTHR32125:SF4">
    <property type="entry name" value="2-C-METHYL-D-ERYTHRITOL 4-PHOSPHATE CYTIDYLYLTRANSFERASE, CHLOROPLASTIC"/>
    <property type="match status" value="1"/>
</dbReference>
<dbReference type="EMBL" id="LZRT01000052">
    <property type="protein sequence ID" value="OUM89102.1"/>
    <property type="molecule type" value="Genomic_DNA"/>
</dbReference>
<dbReference type="InterPro" id="IPR050088">
    <property type="entry name" value="IspD/TarI_cytidylyltransf_bact"/>
</dbReference>
<dbReference type="AlphaFoldDB" id="A0A1Y3PP03"/>
<dbReference type="SUPFAM" id="SSF53448">
    <property type="entry name" value="Nucleotide-diphospho-sugar transferases"/>
    <property type="match status" value="1"/>
</dbReference>
<dbReference type="UniPathway" id="UPA00056">
    <property type="reaction ID" value="UER00093"/>
</dbReference>